<dbReference type="FunFam" id="3.30.200.20:FF:000034">
    <property type="entry name" value="Kinase suppressor of Ras 1"/>
    <property type="match status" value="1"/>
</dbReference>
<evidence type="ECO:0000256" key="6">
    <source>
        <dbReference type="ARBA" id="ARBA00048679"/>
    </source>
</evidence>
<dbReference type="GO" id="GO:0005524">
    <property type="term" value="F:ATP binding"/>
    <property type="evidence" value="ECO:0007669"/>
    <property type="project" value="UniProtKB-KW"/>
</dbReference>
<evidence type="ECO:0000256" key="1">
    <source>
        <dbReference type="ARBA" id="ARBA00022679"/>
    </source>
</evidence>
<evidence type="ECO:0000313" key="9">
    <source>
        <dbReference type="EMBL" id="RZC67090.1"/>
    </source>
</evidence>
<reference evidence="9 10" key="1">
    <citation type="journal article" date="2018" name="Science">
        <title>The opium poppy genome and morphinan production.</title>
        <authorList>
            <person name="Guo L."/>
            <person name="Winzer T."/>
            <person name="Yang X."/>
            <person name="Li Y."/>
            <person name="Ning Z."/>
            <person name="He Z."/>
            <person name="Teodor R."/>
            <person name="Lu Y."/>
            <person name="Bowser T.A."/>
            <person name="Graham I.A."/>
            <person name="Ye K."/>
        </authorList>
    </citation>
    <scope>NUCLEOTIDE SEQUENCE [LARGE SCALE GENOMIC DNA]</scope>
    <source>
        <strain evidence="10">cv. HN1</strain>
        <tissue evidence="9">Leaves</tissue>
    </source>
</reference>
<dbReference type="SMART" id="SM00220">
    <property type="entry name" value="S_TKc"/>
    <property type="match status" value="1"/>
</dbReference>
<dbReference type="AlphaFoldDB" id="A0A4Y7K413"/>
<evidence type="ECO:0000256" key="3">
    <source>
        <dbReference type="ARBA" id="ARBA00022777"/>
    </source>
</evidence>
<evidence type="ECO:0000313" key="10">
    <source>
        <dbReference type="Proteomes" id="UP000316621"/>
    </source>
</evidence>
<dbReference type="Gramene" id="RZC67090">
    <property type="protein sequence ID" value="RZC67090"/>
    <property type="gene ID" value="C5167_010771"/>
</dbReference>
<dbReference type="Pfam" id="PF07714">
    <property type="entry name" value="PK_Tyr_Ser-Thr"/>
    <property type="match status" value="1"/>
</dbReference>
<keyword evidence="10" id="KW-1185">Reference proteome</keyword>
<protein>
    <recommendedName>
        <fullName evidence="8">Protein kinase domain-containing protein</fullName>
    </recommendedName>
</protein>
<dbReference type="PROSITE" id="PS50011">
    <property type="entry name" value="PROTEIN_KINASE_DOM"/>
    <property type="match status" value="1"/>
</dbReference>
<gene>
    <name evidence="9" type="ORF">C5167_010771</name>
</gene>
<accession>A0A4Y7K413</accession>
<feature type="compositionally biased region" description="Basic and acidic residues" evidence="7">
    <location>
        <begin position="325"/>
        <end position="335"/>
    </location>
</feature>
<keyword evidence="2" id="KW-0547">Nucleotide-binding</keyword>
<dbReference type="PROSITE" id="PS00108">
    <property type="entry name" value="PROTEIN_KINASE_ST"/>
    <property type="match status" value="1"/>
</dbReference>
<dbReference type="CDD" id="cd13999">
    <property type="entry name" value="STKc_MAP3K-like"/>
    <property type="match status" value="1"/>
</dbReference>
<organism evidence="9 10">
    <name type="scientific">Papaver somniferum</name>
    <name type="common">Opium poppy</name>
    <dbReference type="NCBI Taxonomy" id="3469"/>
    <lineage>
        <taxon>Eukaryota</taxon>
        <taxon>Viridiplantae</taxon>
        <taxon>Streptophyta</taxon>
        <taxon>Embryophyta</taxon>
        <taxon>Tracheophyta</taxon>
        <taxon>Spermatophyta</taxon>
        <taxon>Magnoliopsida</taxon>
        <taxon>Ranunculales</taxon>
        <taxon>Papaveraceae</taxon>
        <taxon>Papaveroideae</taxon>
        <taxon>Papaver</taxon>
    </lineage>
</organism>
<dbReference type="InterPro" id="IPR011009">
    <property type="entry name" value="Kinase-like_dom_sf"/>
</dbReference>
<evidence type="ECO:0000256" key="7">
    <source>
        <dbReference type="SAM" id="MobiDB-lite"/>
    </source>
</evidence>
<dbReference type="PRINTS" id="PR00109">
    <property type="entry name" value="TYRKINASE"/>
</dbReference>
<feature type="region of interest" description="Disordered" evidence="7">
    <location>
        <begin position="325"/>
        <end position="363"/>
    </location>
</feature>
<keyword evidence="1" id="KW-0808">Transferase</keyword>
<name>A0A4Y7K413_PAPSO</name>
<keyword evidence="3" id="KW-0418">Kinase</keyword>
<evidence type="ECO:0000256" key="2">
    <source>
        <dbReference type="ARBA" id="ARBA00022741"/>
    </source>
</evidence>
<dbReference type="Gene3D" id="3.30.200.20">
    <property type="entry name" value="Phosphorylase Kinase, domain 1"/>
    <property type="match status" value="1"/>
</dbReference>
<dbReference type="Proteomes" id="UP000316621">
    <property type="component" value="Chromosome 6"/>
</dbReference>
<dbReference type="STRING" id="3469.A0A4Y7K413"/>
<keyword evidence="4" id="KW-0067">ATP-binding</keyword>
<dbReference type="SUPFAM" id="SSF56112">
    <property type="entry name" value="Protein kinase-like (PK-like)"/>
    <property type="match status" value="1"/>
</dbReference>
<comment type="catalytic activity">
    <reaction evidence="5">
        <text>L-threonyl-[protein] + ATP = O-phospho-L-threonyl-[protein] + ADP + H(+)</text>
        <dbReference type="Rhea" id="RHEA:46608"/>
        <dbReference type="Rhea" id="RHEA-COMP:11060"/>
        <dbReference type="Rhea" id="RHEA-COMP:11605"/>
        <dbReference type="ChEBI" id="CHEBI:15378"/>
        <dbReference type="ChEBI" id="CHEBI:30013"/>
        <dbReference type="ChEBI" id="CHEBI:30616"/>
        <dbReference type="ChEBI" id="CHEBI:61977"/>
        <dbReference type="ChEBI" id="CHEBI:456216"/>
        <dbReference type="EC" id="2.7.11.1"/>
    </reaction>
</comment>
<dbReference type="GO" id="GO:0004674">
    <property type="term" value="F:protein serine/threonine kinase activity"/>
    <property type="evidence" value="ECO:0007669"/>
    <property type="project" value="UniProtKB-EC"/>
</dbReference>
<evidence type="ECO:0000256" key="5">
    <source>
        <dbReference type="ARBA" id="ARBA00047899"/>
    </source>
</evidence>
<dbReference type="InterPro" id="IPR051681">
    <property type="entry name" value="Ser/Thr_Kinases-Pseudokinases"/>
</dbReference>
<sequence length="397" mass="44985">MSYSEEPSISSSSYFNHQCSNSSGVNLGENEPRKIEIDQNLLIDYTHISILSKIAEGSHSTVYHGRYKDMDVAVKMIQKDVKASSERSDRFVMEVMMLSRVEHDNLVKFIGAAVEPEMIIVTEIMRGGSPQSYLRNMSPRRPELRQSISFALDISRGMECLHLNGIIHRDLKPANLLLTEDCLKLKLADFGMAREKTAGEMMTCEAGTYKWMAPELYSMEPLERGKKKHYDQKVDVYSFSIVFWQLLTNCTPYKGMSSMQAAFAVASKNVRPNIEKLPKEFVSLIESCWDLDPKNRPELTEISIILSHYLNSITSALHLVPPEQALEHQSQDKTNKQQQQQQQLQRVSSPVEPDSPDTHKLIKEQMGEKVIFTKLLSIRKKHSSAGSDSCFGKCSLG</sequence>
<dbReference type="PANTHER" id="PTHR44329">
    <property type="entry name" value="SERINE/THREONINE-PROTEIN KINASE TNNI3K-RELATED"/>
    <property type="match status" value="1"/>
</dbReference>
<dbReference type="InterPro" id="IPR001245">
    <property type="entry name" value="Ser-Thr/Tyr_kinase_cat_dom"/>
</dbReference>
<dbReference type="InterPro" id="IPR008271">
    <property type="entry name" value="Ser/Thr_kinase_AS"/>
</dbReference>
<dbReference type="EMBL" id="CM010720">
    <property type="protein sequence ID" value="RZC67090.1"/>
    <property type="molecule type" value="Genomic_DNA"/>
</dbReference>
<feature type="domain" description="Protein kinase" evidence="8">
    <location>
        <begin position="48"/>
        <end position="310"/>
    </location>
</feature>
<dbReference type="InterPro" id="IPR000719">
    <property type="entry name" value="Prot_kinase_dom"/>
</dbReference>
<evidence type="ECO:0000256" key="4">
    <source>
        <dbReference type="ARBA" id="ARBA00022840"/>
    </source>
</evidence>
<comment type="catalytic activity">
    <reaction evidence="6">
        <text>L-seryl-[protein] + ATP = O-phospho-L-seryl-[protein] + ADP + H(+)</text>
        <dbReference type="Rhea" id="RHEA:17989"/>
        <dbReference type="Rhea" id="RHEA-COMP:9863"/>
        <dbReference type="Rhea" id="RHEA-COMP:11604"/>
        <dbReference type="ChEBI" id="CHEBI:15378"/>
        <dbReference type="ChEBI" id="CHEBI:29999"/>
        <dbReference type="ChEBI" id="CHEBI:30616"/>
        <dbReference type="ChEBI" id="CHEBI:83421"/>
        <dbReference type="ChEBI" id="CHEBI:456216"/>
        <dbReference type="EC" id="2.7.11.1"/>
    </reaction>
</comment>
<proteinExistence type="predicted"/>
<dbReference type="PANTHER" id="PTHR44329:SF84">
    <property type="entry name" value="PROTEIN KINASE LIKE PROTEIN"/>
    <property type="match status" value="1"/>
</dbReference>
<dbReference type="OMA" id="KPKLMIV"/>
<dbReference type="Gene3D" id="1.10.510.10">
    <property type="entry name" value="Transferase(Phosphotransferase) domain 1"/>
    <property type="match status" value="1"/>
</dbReference>
<evidence type="ECO:0000259" key="8">
    <source>
        <dbReference type="PROSITE" id="PS50011"/>
    </source>
</evidence>
<dbReference type="OrthoDB" id="4062651at2759"/>